<proteinExistence type="predicted"/>
<evidence type="ECO:0000259" key="6">
    <source>
        <dbReference type="PROSITE" id="PS50206"/>
    </source>
</evidence>
<name>A0A4W4EDZ7_ELEEL</name>
<dbReference type="Gene3D" id="3.40.250.10">
    <property type="entry name" value="Rhodanese-like domain"/>
    <property type="match status" value="2"/>
</dbReference>
<sequence>MFHQTKALVTARWLSEAIKTRTGSSVRVLDASWHLPKLQRIAKSDFKKRHIPGALFFDIDRCSDISSPMDHMLPTEKVFAEYVGNLGIANDSHVVVYDASECGAFSSPRVWWMFRVFGHSSVYVLNGGLKHWISEGYPLTDKYKRPEPTEFKATLNRSWVKTFEDILNNTDTKTFQLVDARPLGRFRGTDPEPRDNTEPGHIPGSTNIPFTSFLAPSGLLLPPDELRALFQQAGVDLQQPLCVTCGSAVTACNVALAAYECGQPDVSVYDGGWSEWYTRAVPELVLSEGRGKHR</sequence>
<dbReference type="PROSITE" id="PS50206">
    <property type="entry name" value="RHODANESE_3"/>
    <property type="match status" value="2"/>
</dbReference>
<comment type="subcellular location">
    <subcellularLocation>
        <location evidence="1">Mitochondrion</location>
    </subcellularLocation>
</comment>
<dbReference type="GeneTree" id="ENSGT00510000046773"/>
<reference evidence="7" key="4">
    <citation type="submission" date="2025-08" db="UniProtKB">
        <authorList>
            <consortium name="Ensembl"/>
        </authorList>
    </citation>
    <scope>IDENTIFICATION</scope>
</reference>
<evidence type="ECO:0000256" key="3">
    <source>
        <dbReference type="ARBA" id="ARBA00022737"/>
    </source>
</evidence>
<keyword evidence="4" id="KW-0496">Mitochondrion</keyword>
<keyword evidence="3" id="KW-0677">Repeat</keyword>
<evidence type="ECO:0000313" key="8">
    <source>
        <dbReference type="Proteomes" id="UP000314983"/>
    </source>
</evidence>
<dbReference type="FunFam" id="3.40.250.10:FF:000008">
    <property type="entry name" value="Sulfurtransferase"/>
    <property type="match status" value="1"/>
</dbReference>
<dbReference type="InterPro" id="IPR001307">
    <property type="entry name" value="Thiosulphate_STrfase_CS"/>
</dbReference>
<evidence type="ECO:0000256" key="2">
    <source>
        <dbReference type="ARBA" id="ARBA00022679"/>
    </source>
</evidence>
<dbReference type="Ensembl" id="ENSEEET00000009623.2">
    <property type="protein sequence ID" value="ENSEEEP00000009505.2"/>
    <property type="gene ID" value="ENSEEEG00000004854.2"/>
</dbReference>
<reference evidence="7" key="3">
    <citation type="submission" date="2020-05" db="EMBL/GenBank/DDBJ databases">
        <title>Electrophorus electricus (electric eel) genome, fEleEle1, primary haplotype.</title>
        <authorList>
            <person name="Myers G."/>
            <person name="Meyer A."/>
            <person name="Fedrigo O."/>
            <person name="Formenti G."/>
            <person name="Rhie A."/>
            <person name="Tracey A."/>
            <person name="Sims Y."/>
            <person name="Jarvis E.D."/>
        </authorList>
    </citation>
    <scope>NUCLEOTIDE SEQUENCE [LARGE SCALE GENOMIC DNA]</scope>
</reference>
<evidence type="ECO:0000313" key="7">
    <source>
        <dbReference type="Ensembl" id="ENSEEEP00000009505.2"/>
    </source>
</evidence>
<organism evidence="7 8">
    <name type="scientific">Electrophorus electricus</name>
    <name type="common">Electric eel</name>
    <name type="synonym">Gymnotus electricus</name>
    <dbReference type="NCBI Taxonomy" id="8005"/>
    <lineage>
        <taxon>Eukaryota</taxon>
        <taxon>Metazoa</taxon>
        <taxon>Chordata</taxon>
        <taxon>Craniata</taxon>
        <taxon>Vertebrata</taxon>
        <taxon>Euteleostomi</taxon>
        <taxon>Actinopterygii</taxon>
        <taxon>Neopterygii</taxon>
        <taxon>Teleostei</taxon>
        <taxon>Ostariophysi</taxon>
        <taxon>Gymnotiformes</taxon>
        <taxon>Gymnotoidei</taxon>
        <taxon>Gymnotidae</taxon>
        <taxon>Electrophorus</taxon>
    </lineage>
</organism>
<gene>
    <name evidence="7" type="primary">TST</name>
</gene>
<dbReference type="PANTHER" id="PTHR11364:SF27">
    <property type="entry name" value="SULFURTRANSFERASE"/>
    <property type="match status" value="1"/>
</dbReference>
<dbReference type="GO" id="GO:0005739">
    <property type="term" value="C:mitochondrion"/>
    <property type="evidence" value="ECO:0007669"/>
    <property type="project" value="UniProtKB-SubCell"/>
</dbReference>
<dbReference type="AlphaFoldDB" id="A0A4W4EDZ7"/>
<dbReference type="NCBIfam" id="NF008557">
    <property type="entry name" value="PRK11493.1"/>
    <property type="match status" value="1"/>
</dbReference>
<dbReference type="InterPro" id="IPR045078">
    <property type="entry name" value="TST/MPST-like"/>
</dbReference>
<dbReference type="Proteomes" id="UP000314983">
    <property type="component" value="Chromosome 1"/>
</dbReference>
<dbReference type="PROSITE" id="PS00380">
    <property type="entry name" value="RHODANESE_1"/>
    <property type="match status" value="1"/>
</dbReference>
<dbReference type="PROSITE" id="PS00683">
    <property type="entry name" value="RHODANESE_2"/>
    <property type="match status" value="1"/>
</dbReference>
<feature type="domain" description="Rhodanese" evidence="6">
    <location>
        <begin position="171"/>
        <end position="285"/>
    </location>
</feature>
<dbReference type="InterPro" id="IPR001763">
    <property type="entry name" value="Rhodanese-like_dom"/>
</dbReference>
<reference evidence="8" key="1">
    <citation type="journal article" date="2014" name="Science">
        <title>Nonhuman genetics. Genomic basis for the convergent evolution of electric organs.</title>
        <authorList>
            <person name="Gallant J.R."/>
            <person name="Traeger L.L."/>
            <person name="Volkening J.D."/>
            <person name="Moffett H."/>
            <person name="Chen P.H."/>
            <person name="Novina C.D."/>
            <person name="Phillips G.N.Jr."/>
            <person name="Anand R."/>
            <person name="Wells G.B."/>
            <person name="Pinch M."/>
            <person name="Guth R."/>
            <person name="Unguez G.A."/>
            <person name="Albert J.S."/>
            <person name="Zakon H.H."/>
            <person name="Samanta M.P."/>
            <person name="Sussman M.R."/>
        </authorList>
    </citation>
    <scope>NUCLEOTIDE SEQUENCE [LARGE SCALE GENOMIC DNA]</scope>
</reference>
<dbReference type="InterPro" id="IPR036873">
    <property type="entry name" value="Rhodanese-like_dom_sf"/>
</dbReference>
<dbReference type="SUPFAM" id="SSF52821">
    <property type="entry name" value="Rhodanese/Cell cycle control phosphatase"/>
    <property type="match status" value="2"/>
</dbReference>
<keyword evidence="2 5" id="KW-0808">Transferase</keyword>
<reference evidence="7" key="5">
    <citation type="submission" date="2025-09" db="UniProtKB">
        <authorList>
            <consortium name="Ensembl"/>
        </authorList>
    </citation>
    <scope>IDENTIFICATION</scope>
</reference>
<dbReference type="PANTHER" id="PTHR11364">
    <property type="entry name" value="THIOSULFATE SULFERTANSFERASE"/>
    <property type="match status" value="1"/>
</dbReference>
<protein>
    <recommendedName>
        <fullName evidence="5">Sulfurtransferase</fullName>
    </recommendedName>
</protein>
<dbReference type="CDD" id="cd01448">
    <property type="entry name" value="TST_Repeat_1"/>
    <property type="match status" value="1"/>
</dbReference>
<evidence type="ECO:0000256" key="5">
    <source>
        <dbReference type="RuleBase" id="RU000507"/>
    </source>
</evidence>
<keyword evidence="8" id="KW-1185">Reference proteome</keyword>
<dbReference type="FunFam" id="3.40.250.10:FF:000001">
    <property type="entry name" value="Sulfurtransferase"/>
    <property type="match status" value="1"/>
</dbReference>
<reference evidence="8" key="2">
    <citation type="journal article" date="2017" name="Sci. Adv.">
        <title>A tail of two voltages: Proteomic comparison of the three electric organs of the electric eel.</title>
        <authorList>
            <person name="Traeger L.L."/>
            <person name="Sabat G."/>
            <person name="Barrett-Wilt G.A."/>
            <person name="Wells G.B."/>
            <person name="Sussman M.R."/>
        </authorList>
    </citation>
    <scope>NUCLEOTIDE SEQUENCE [LARGE SCALE GENOMIC DNA]</scope>
</reference>
<dbReference type="SMART" id="SM00450">
    <property type="entry name" value="RHOD"/>
    <property type="match status" value="2"/>
</dbReference>
<dbReference type="STRING" id="8005.ENSEEEP00000009505"/>
<dbReference type="OMA" id="NNNWFAS"/>
<accession>A0A4W4EDZ7</accession>
<evidence type="ECO:0000256" key="4">
    <source>
        <dbReference type="ARBA" id="ARBA00023128"/>
    </source>
</evidence>
<feature type="domain" description="Rhodanese" evidence="6">
    <location>
        <begin position="22"/>
        <end position="141"/>
    </location>
</feature>
<dbReference type="CDD" id="cd01449">
    <property type="entry name" value="TST_Repeat_2"/>
    <property type="match status" value="1"/>
</dbReference>
<dbReference type="Pfam" id="PF00581">
    <property type="entry name" value="Rhodanese"/>
    <property type="match status" value="2"/>
</dbReference>
<evidence type="ECO:0000256" key="1">
    <source>
        <dbReference type="ARBA" id="ARBA00004173"/>
    </source>
</evidence>
<dbReference type="GO" id="GO:0004792">
    <property type="term" value="F:thiosulfate-cyanide sulfurtransferase activity"/>
    <property type="evidence" value="ECO:0007669"/>
    <property type="project" value="InterPro"/>
</dbReference>